<dbReference type="STRING" id="1134406.ADN00_01240"/>
<proteinExistence type="predicted"/>
<evidence type="ECO:0000313" key="4">
    <source>
        <dbReference type="EMBL" id="KPL80841.1"/>
    </source>
</evidence>
<feature type="transmembrane region" description="Helical" evidence="1">
    <location>
        <begin position="369"/>
        <end position="388"/>
    </location>
</feature>
<dbReference type="EMBL" id="LGCL01000003">
    <property type="protein sequence ID" value="KPL80841.1"/>
    <property type="molecule type" value="Genomic_DNA"/>
</dbReference>
<dbReference type="Pfam" id="PF13485">
    <property type="entry name" value="Peptidase_MA_2"/>
    <property type="match status" value="1"/>
</dbReference>
<keyword evidence="1" id="KW-0812">Transmembrane</keyword>
<reference evidence="4 5" key="1">
    <citation type="submission" date="2015-07" db="EMBL/GenBank/DDBJ databases">
        <title>Genome sequence of Ornatilinea apprima DSM 23815.</title>
        <authorList>
            <person name="Hemp J."/>
            <person name="Ward L.M."/>
            <person name="Pace L.A."/>
            <person name="Fischer W.W."/>
        </authorList>
    </citation>
    <scope>NUCLEOTIDE SEQUENCE [LARGE SCALE GENOMIC DNA]</scope>
    <source>
        <strain evidence="4 5">P3M-1</strain>
    </source>
</reference>
<evidence type="ECO:0000259" key="3">
    <source>
        <dbReference type="Pfam" id="PF13485"/>
    </source>
</evidence>
<dbReference type="InterPro" id="IPR039568">
    <property type="entry name" value="Peptidase_MA-like_dom"/>
</dbReference>
<evidence type="ECO:0000256" key="1">
    <source>
        <dbReference type="SAM" id="Phobius"/>
    </source>
</evidence>
<keyword evidence="1" id="KW-0472">Membrane</keyword>
<sequence>MRKILLCCWIALFLFTTASPASAQGTVTFGEIQTNYNFGDQAVFQADLNTSESVQEIVLFLEQPGEDTLVRPAVITQNSQAETVLDLKEYPLRPFAQITCYFRLKTLDGQSFESNRATFHYTDNRFNWDLLEDEDFQVYWYGRGITFGQSVLNVARAGLESAQRYINAPMPQPLQIYVYDNAADLQSALSLGLQNAWVAGHASPDLNTVLVSIPSGPQQQLELERQIPHEIAHILQYSLVGDKYAQMPVWLLEGTASLAELYPNPDYPRAIVDAVESGSLLAFDSLCITFPRDASGAFLAYAQSESFIRFLYRTYGTSGLSGLFEAYSDGLGCEEGAHAALNTGLDELEYRWQQSALGINSEWLVVRNLSPYLLLLAVLLVPPLAVGLTKRK</sequence>
<feature type="chain" id="PRO_5006133273" description="Peptidase MA-like domain-containing protein" evidence="2">
    <location>
        <begin position="24"/>
        <end position="392"/>
    </location>
</feature>
<protein>
    <recommendedName>
        <fullName evidence="3">Peptidase MA-like domain-containing protein</fullName>
    </recommendedName>
</protein>
<keyword evidence="2" id="KW-0732">Signal</keyword>
<evidence type="ECO:0000256" key="2">
    <source>
        <dbReference type="SAM" id="SignalP"/>
    </source>
</evidence>
<dbReference type="AlphaFoldDB" id="A0A0P6XXV7"/>
<feature type="domain" description="Peptidase MA-like" evidence="3">
    <location>
        <begin position="167"/>
        <end position="355"/>
    </location>
</feature>
<dbReference type="RefSeq" id="WP_075061144.1">
    <property type="nucleotide sequence ID" value="NZ_LGCL01000003.1"/>
</dbReference>
<comment type="caution">
    <text evidence="4">The sequence shown here is derived from an EMBL/GenBank/DDBJ whole genome shotgun (WGS) entry which is preliminary data.</text>
</comment>
<organism evidence="4 5">
    <name type="scientific">Ornatilinea apprima</name>
    <dbReference type="NCBI Taxonomy" id="1134406"/>
    <lineage>
        <taxon>Bacteria</taxon>
        <taxon>Bacillati</taxon>
        <taxon>Chloroflexota</taxon>
        <taxon>Anaerolineae</taxon>
        <taxon>Anaerolineales</taxon>
        <taxon>Anaerolineaceae</taxon>
        <taxon>Ornatilinea</taxon>
    </lineage>
</organism>
<dbReference type="OrthoDB" id="166074at2"/>
<accession>A0A0P6XXV7</accession>
<dbReference type="Proteomes" id="UP000050417">
    <property type="component" value="Unassembled WGS sequence"/>
</dbReference>
<name>A0A0P6XXV7_9CHLR</name>
<feature type="signal peptide" evidence="2">
    <location>
        <begin position="1"/>
        <end position="23"/>
    </location>
</feature>
<keyword evidence="5" id="KW-1185">Reference proteome</keyword>
<keyword evidence="1" id="KW-1133">Transmembrane helix</keyword>
<evidence type="ECO:0000313" key="5">
    <source>
        <dbReference type="Proteomes" id="UP000050417"/>
    </source>
</evidence>
<gene>
    <name evidence="4" type="ORF">ADN00_01240</name>
</gene>